<dbReference type="AlphaFoldDB" id="A0A1W6YMM1"/>
<dbReference type="Proteomes" id="UP000194151">
    <property type="component" value="Chromosome"/>
</dbReference>
<evidence type="ECO:0000256" key="3">
    <source>
        <dbReference type="ARBA" id="ARBA00023163"/>
    </source>
</evidence>
<dbReference type="EMBL" id="CP021108">
    <property type="protein sequence ID" value="ARP82350.1"/>
    <property type="molecule type" value="Genomic_DNA"/>
</dbReference>
<dbReference type="InterPro" id="IPR000835">
    <property type="entry name" value="HTH_MarR-typ"/>
</dbReference>
<proteinExistence type="predicted"/>
<dbReference type="GO" id="GO:0006950">
    <property type="term" value="P:response to stress"/>
    <property type="evidence" value="ECO:0007669"/>
    <property type="project" value="TreeGrafter"/>
</dbReference>
<dbReference type="SMART" id="SM00347">
    <property type="entry name" value="HTH_MARR"/>
    <property type="match status" value="1"/>
</dbReference>
<keyword evidence="2" id="KW-0238">DNA-binding</keyword>
<protein>
    <recommendedName>
        <fullName evidence="4">HTH marR-type domain-containing protein</fullName>
    </recommendedName>
</protein>
<dbReference type="Pfam" id="PF12802">
    <property type="entry name" value="MarR_2"/>
    <property type="match status" value="1"/>
</dbReference>
<dbReference type="PANTHER" id="PTHR33164:SF57">
    <property type="entry name" value="MARR-FAMILY TRANSCRIPTIONAL REGULATOR"/>
    <property type="match status" value="1"/>
</dbReference>
<dbReference type="RefSeq" id="WP_086065721.1">
    <property type="nucleotide sequence ID" value="NZ_CP021108.1"/>
</dbReference>
<sequence>MKERKIENVVGALALALSDPLHVDTQAQAPEPGPAAAAIALIGHEPGLAIEQLRRALRLSHPGAVRLVDRLAKDGLVERQASSEDRRAVALHLTHAGEASFAAILDARQKSIACALKSLSGEEREIFGRLAEKLLGSLIQNVDKAYQVCRLCDRKSCDACPVEEALESD</sequence>
<organism evidence="5 6">
    <name type="scientific">Bordetella genomosp. 8</name>
    <dbReference type="NCBI Taxonomy" id="1416806"/>
    <lineage>
        <taxon>Bacteria</taxon>
        <taxon>Pseudomonadati</taxon>
        <taxon>Pseudomonadota</taxon>
        <taxon>Betaproteobacteria</taxon>
        <taxon>Burkholderiales</taxon>
        <taxon>Alcaligenaceae</taxon>
        <taxon>Bordetella</taxon>
    </lineage>
</organism>
<accession>A0A1W6YMM1</accession>
<evidence type="ECO:0000313" key="6">
    <source>
        <dbReference type="Proteomes" id="UP000194151"/>
    </source>
</evidence>
<evidence type="ECO:0000256" key="1">
    <source>
        <dbReference type="ARBA" id="ARBA00023015"/>
    </source>
</evidence>
<dbReference type="GO" id="GO:0003677">
    <property type="term" value="F:DNA binding"/>
    <property type="evidence" value="ECO:0007669"/>
    <property type="project" value="UniProtKB-KW"/>
</dbReference>
<dbReference type="Gene3D" id="1.10.10.10">
    <property type="entry name" value="Winged helix-like DNA-binding domain superfamily/Winged helix DNA-binding domain"/>
    <property type="match status" value="1"/>
</dbReference>
<evidence type="ECO:0000256" key="2">
    <source>
        <dbReference type="ARBA" id="ARBA00023125"/>
    </source>
</evidence>
<gene>
    <name evidence="5" type="ORF">CAL12_17015</name>
</gene>
<dbReference type="PROSITE" id="PS01117">
    <property type="entry name" value="HTH_MARR_1"/>
    <property type="match status" value="1"/>
</dbReference>
<dbReference type="PANTHER" id="PTHR33164">
    <property type="entry name" value="TRANSCRIPTIONAL REGULATOR, MARR FAMILY"/>
    <property type="match status" value="1"/>
</dbReference>
<evidence type="ECO:0000259" key="4">
    <source>
        <dbReference type="PROSITE" id="PS50995"/>
    </source>
</evidence>
<keyword evidence="6" id="KW-1185">Reference proteome</keyword>
<dbReference type="SUPFAM" id="SSF46785">
    <property type="entry name" value="Winged helix' DNA-binding domain"/>
    <property type="match status" value="1"/>
</dbReference>
<keyword evidence="3" id="KW-0804">Transcription</keyword>
<reference evidence="5 6" key="1">
    <citation type="submission" date="2017-05" db="EMBL/GenBank/DDBJ databases">
        <title>Complete and WGS of Bordetella genogroups.</title>
        <authorList>
            <person name="Spilker T."/>
            <person name="LiPuma J."/>
        </authorList>
    </citation>
    <scope>NUCLEOTIDE SEQUENCE [LARGE SCALE GENOMIC DNA]</scope>
    <source>
        <strain evidence="5 6">AU19157</strain>
    </source>
</reference>
<feature type="domain" description="HTH marR-type" evidence="4">
    <location>
        <begin position="1"/>
        <end position="136"/>
    </location>
</feature>
<dbReference type="GO" id="GO:0003700">
    <property type="term" value="F:DNA-binding transcription factor activity"/>
    <property type="evidence" value="ECO:0007669"/>
    <property type="project" value="InterPro"/>
</dbReference>
<keyword evidence="1" id="KW-0805">Transcription regulation</keyword>
<dbReference type="InterPro" id="IPR036388">
    <property type="entry name" value="WH-like_DNA-bd_sf"/>
</dbReference>
<dbReference type="OrthoDB" id="117723at2"/>
<evidence type="ECO:0000313" key="5">
    <source>
        <dbReference type="EMBL" id="ARP82350.1"/>
    </source>
</evidence>
<dbReference type="InterPro" id="IPR036390">
    <property type="entry name" value="WH_DNA-bd_sf"/>
</dbReference>
<dbReference type="PROSITE" id="PS50995">
    <property type="entry name" value="HTH_MARR_2"/>
    <property type="match status" value="1"/>
</dbReference>
<dbReference type="PRINTS" id="PR00598">
    <property type="entry name" value="HTHMARR"/>
</dbReference>
<dbReference type="STRING" id="1416806.CAL12_17015"/>
<dbReference type="KEGG" id="bgv:CAL12_17015"/>
<dbReference type="InterPro" id="IPR023187">
    <property type="entry name" value="Tscrpt_reg_MarR-type_CS"/>
</dbReference>
<dbReference type="InterPro" id="IPR039422">
    <property type="entry name" value="MarR/SlyA-like"/>
</dbReference>
<name>A0A1W6YMM1_9BORD</name>